<dbReference type="Pfam" id="PF00149">
    <property type="entry name" value="Metallophos"/>
    <property type="match status" value="1"/>
</dbReference>
<keyword evidence="8 11" id="KW-0472">Membrane</keyword>
<evidence type="ECO:0000256" key="5">
    <source>
        <dbReference type="ARBA" id="ARBA00022723"/>
    </source>
</evidence>
<feature type="transmembrane region" description="Helical" evidence="11">
    <location>
        <begin position="345"/>
        <end position="362"/>
    </location>
</feature>
<reference evidence="13" key="1">
    <citation type="submission" date="2019-09" db="EMBL/GenBank/DDBJ databases">
        <title>Organ-specific transcriptomic study of the physiology of the cattle tick, Rhipicephalus microplus.</title>
        <authorList>
            <person name="Tirloni L."/>
            <person name="Braz G."/>
            <person name="Gandara A.C.P."/>
            <person name="Sabadin G.A."/>
            <person name="da Silva R.M."/>
            <person name="Guizzo M.G."/>
            <person name="Machado J.A."/>
            <person name="Costa E.P."/>
            <person name="Gomes H.F."/>
            <person name="Moraes J."/>
            <person name="Mota M.B.S."/>
            <person name="Mesquita R.D."/>
            <person name="Alvarenga P.H."/>
            <person name="Alves F."/>
            <person name="Seixas A."/>
            <person name="da Fonseca R.N."/>
            <person name="Fogaca A."/>
            <person name="Logullo C."/>
            <person name="Tanaka A."/>
            <person name="Daffre S."/>
            <person name="Termignoni C."/>
            <person name="Vaz I.S.Jr."/>
            <person name="Oliveira P.L."/>
            <person name="Ribeiro J.M."/>
        </authorList>
    </citation>
    <scope>NUCLEOTIDE SEQUENCE</scope>
    <source>
        <strain evidence="13">Porto Alegre</strain>
    </source>
</reference>
<proteinExistence type="inferred from homology"/>
<keyword evidence="13" id="KW-0269">Exonuclease</keyword>
<dbReference type="OrthoDB" id="9984693at2759"/>
<organism evidence="13">
    <name type="scientific">Rhipicephalus microplus</name>
    <name type="common">Cattle tick</name>
    <name type="synonym">Boophilus microplus</name>
    <dbReference type="NCBI Taxonomy" id="6941"/>
    <lineage>
        <taxon>Eukaryota</taxon>
        <taxon>Metazoa</taxon>
        <taxon>Ecdysozoa</taxon>
        <taxon>Arthropoda</taxon>
        <taxon>Chelicerata</taxon>
        <taxon>Arachnida</taxon>
        <taxon>Acari</taxon>
        <taxon>Parasitiformes</taxon>
        <taxon>Ixodida</taxon>
        <taxon>Ixodoidea</taxon>
        <taxon>Ixodidae</taxon>
        <taxon>Rhipicephalinae</taxon>
        <taxon>Rhipicephalus</taxon>
        <taxon>Boophilus</taxon>
    </lineage>
</organism>
<sequence>MGLHLRRRHAASLKKLTFIVFVLIYCEFIIYYVVIGKCSWPRLTKRGSFVAQDEVEPLKMMLLADAHLLGPKRGHWFDKLRREWQMHRTFQTALTLHRPDVVTFLGDVFDEGQWSNHEEFRVYMKRFWDLFYVPSHVKVIVAVGNHDVGFHYRMHEYFVDRFEENFNTSAVHLTAIRGNLFVTVNSMALYGDSCNFCARARMELGKIRHKLRCSERKEKNCRKEDRLETSGRPVILMHFPLYRSSDSACLEPDAAPAAEKEQLFRENWECLSREATSMLLDSLNPRAVFTGHTHHGCLTMHRKTIPEWTLPSISWRNKQNPSFALAVFTPYDMAMSKCYIPKETTVIFLYIASVIVLVLLSLRGRRRIWCVLCRHFILCKVKVEGTW</sequence>
<dbReference type="InterPro" id="IPR033308">
    <property type="entry name" value="PGAP5/Cdc1/Ted1"/>
</dbReference>
<dbReference type="GO" id="GO:0016020">
    <property type="term" value="C:membrane"/>
    <property type="evidence" value="ECO:0007669"/>
    <property type="project" value="UniProtKB-SubCell"/>
</dbReference>
<dbReference type="InterPro" id="IPR004843">
    <property type="entry name" value="Calcineurin-like_PHP"/>
</dbReference>
<keyword evidence="13" id="KW-0131">Cell cycle</keyword>
<accession>A0A6M2CVJ9</accession>
<dbReference type="Gene3D" id="3.60.21.10">
    <property type="match status" value="1"/>
</dbReference>
<dbReference type="VEuPathDB" id="VectorBase:LOC119176521"/>
<dbReference type="GO" id="GO:0046872">
    <property type="term" value="F:metal ion binding"/>
    <property type="evidence" value="ECO:0007669"/>
    <property type="project" value="UniProtKB-KW"/>
</dbReference>
<dbReference type="SUPFAM" id="SSF56300">
    <property type="entry name" value="Metallo-dependent phosphatases"/>
    <property type="match status" value="1"/>
</dbReference>
<evidence type="ECO:0000313" key="13">
    <source>
        <dbReference type="EMBL" id="NOV37576.1"/>
    </source>
</evidence>
<evidence type="ECO:0000256" key="2">
    <source>
        <dbReference type="ARBA" id="ARBA00004141"/>
    </source>
</evidence>
<dbReference type="GO" id="GO:0051301">
    <property type="term" value="P:cell division"/>
    <property type="evidence" value="ECO:0007669"/>
    <property type="project" value="UniProtKB-KW"/>
</dbReference>
<evidence type="ECO:0000256" key="1">
    <source>
        <dbReference type="ARBA" id="ARBA00001936"/>
    </source>
</evidence>
<dbReference type="EMBL" id="GHWJ01004839">
    <property type="protein sequence ID" value="NOV37576.1"/>
    <property type="molecule type" value="Transcribed_RNA"/>
</dbReference>
<keyword evidence="9" id="KW-0464">Manganese</keyword>
<keyword evidence="13" id="KW-0540">Nuclease</keyword>
<evidence type="ECO:0000256" key="9">
    <source>
        <dbReference type="ARBA" id="ARBA00023211"/>
    </source>
</evidence>
<dbReference type="GO" id="GO:0006506">
    <property type="term" value="P:GPI anchor biosynthetic process"/>
    <property type="evidence" value="ECO:0007669"/>
    <property type="project" value="InterPro"/>
</dbReference>
<evidence type="ECO:0000256" key="4">
    <source>
        <dbReference type="ARBA" id="ARBA00022692"/>
    </source>
</evidence>
<name>A0A6M2CVJ9_RHIMP</name>
<protein>
    <recommendedName>
        <fullName evidence="10">Metallophosphoesterase 1 homolog</fullName>
    </recommendedName>
</protein>
<keyword evidence="7 11" id="KW-1133">Transmembrane helix</keyword>
<evidence type="ECO:0000256" key="10">
    <source>
        <dbReference type="ARBA" id="ARBA00074873"/>
    </source>
</evidence>
<feature type="transmembrane region" description="Helical" evidence="11">
    <location>
        <begin position="16"/>
        <end position="35"/>
    </location>
</feature>
<dbReference type="GO" id="GO:0004527">
    <property type="term" value="F:exonuclease activity"/>
    <property type="evidence" value="ECO:0007669"/>
    <property type="project" value="UniProtKB-KW"/>
</dbReference>
<evidence type="ECO:0000256" key="7">
    <source>
        <dbReference type="ARBA" id="ARBA00022989"/>
    </source>
</evidence>
<keyword evidence="6" id="KW-0378">Hydrolase</keyword>
<dbReference type="PANTHER" id="PTHR13315:SF0">
    <property type="entry name" value="METALLOPHOSPHOESTERASE 1"/>
    <property type="match status" value="1"/>
</dbReference>
<comment type="cofactor">
    <cofactor evidence="1">
        <name>Mn(2+)</name>
        <dbReference type="ChEBI" id="CHEBI:29035"/>
    </cofactor>
</comment>
<evidence type="ECO:0000256" key="8">
    <source>
        <dbReference type="ARBA" id="ARBA00023136"/>
    </source>
</evidence>
<feature type="domain" description="Calcineurin-like phosphoesterase" evidence="12">
    <location>
        <begin position="61"/>
        <end position="295"/>
    </location>
</feature>
<evidence type="ECO:0000256" key="3">
    <source>
        <dbReference type="ARBA" id="ARBA00008895"/>
    </source>
</evidence>
<keyword evidence="5" id="KW-0479">Metal-binding</keyword>
<evidence type="ECO:0000259" key="12">
    <source>
        <dbReference type="Pfam" id="PF00149"/>
    </source>
</evidence>
<keyword evidence="13" id="KW-0132">Cell division</keyword>
<keyword evidence="4 11" id="KW-0812">Transmembrane</keyword>
<evidence type="ECO:0000256" key="11">
    <source>
        <dbReference type="SAM" id="Phobius"/>
    </source>
</evidence>
<dbReference type="InterPro" id="IPR029052">
    <property type="entry name" value="Metallo-depent_PP-like"/>
</dbReference>
<dbReference type="PANTHER" id="PTHR13315">
    <property type="entry name" value="METALLO PHOSPHOESTERASE RELATED"/>
    <property type="match status" value="1"/>
</dbReference>
<evidence type="ECO:0000256" key="6">
    <source>
        <dbReference type="ARBA" id="ARBA00022801"/>
    </source>
</evidence>
<comment type="similarity">
    <text evidence="3">Belongs to the metallophosphoesterase superfamily. MPPE1 family.</text>
</comment>
<comment type="subcellular location">
    <subcellularLocation>
        <location evidence="2">Membrane</location>
        <topology evidence="2">Multi-pass membrane protein</topology>
    </subcellularLocation>
</comment>
<dbReference type="AlphaFoldDB" id="A0A6M2CVJ9"/>
<dbReference type="FunFam" id="3.60.21.10:FF:000081">
    <property type="entry name" value="Metallophosphoesterase 1 homolog"/>
    <property type="match status" value="1"/>
</dbReference>